<comment type="similarity">
    <text evidence="2">Belongs to the eukaryotic initiation factor 4G family.</text>
</comment>
<dbReference type="InterPro" id="IPR036211">
    <property type="entry name" value="eIF4G_eIF4E-bd_sf"/>
</dbReference>
<dbReference type="FunFam" id="1.25.40.180:FF:000020">
    <property type="entry name" value="Eukaryotic translation initiation factor subunit"/>
    <property type="match status" value="1"/>
</dbReference>
<keyword evidence="5" id="KW-0597">Phosphoprotein</keyword>
<dbReference type="Gene3D" id="1.25.40.180">
    <property type="match status" value="1"/>
</dbReference>
<feature type="region of interest" description="Disordered" evidence="8">
    <location>
        <begin position="128"/>
        <end position="411"/>
    </location>
</feature>
<feature type="compositionally biased region" description="Basic and acidic residues" evidence="8">
    <location>
        <begin position="865"/>
        <end position="877"/>
    </location>
</feature>
<keyword evidence="7" id="KW-0648">Protein biosynthesis</keyword>
<evidence type="ECO:0000256" key="1">
    <source>
        <dbReference type="ARBA" id="ARBA00004496"/>
    </source>
</evidence>
<evidence type="ECO:0000259" key="9">
    <source>
        <dbReference type="SMART" id="SM00543"/>
    </source>
</evidence>
<organism evidence="10 11">
    <name type="scientific">Neurospora tetraspora</name>
    <dbReference type="NCBI Taxonomy" id="94610"/>
    <lineage>
        <taxon>Eukaryota</taxon>
        <taxon>Fungi</taxon>
        <taxon>Dikarya</taxon>
        <taxon>Ascomycota</taxon>
        <taxon>Pezizomycotina</taxon>
        <taxon>Sordariomycetes</taxon>
        <taxon>Sordariomycetidae</taxon>
        <taxon>Sordariales</taxon>
        <taxon>Sordariaceae</taxon>
        <taxon>Neurospora</taxon>
    </lineage>
</organism>
<dbReference type="GO" id="GO:0003743">
    <property type="term" value="F:translation initiation factor activity"/>
    <property type="evidence" value="ECO:0007669"/>
    <property type="project" value="UniProtKB-KW"/>
</dbReference>
<dbReference type="FunFam" id="1.20.970.30:FF:000001">
    <property type="entry name" value="Eukaryotic translation initiation factor subunit eIF-4F, putative"/>
    <property type="match status" value="1"/>
</dbReference>
<feature type="compositionally biased region" description="Polar residues" evidence="8">
    <location>
        <begin position="1059"/>
        <end position="1078"/>
    </location>
</feature>
<dbReference type="Pfam" id="PF02854">
    <property type="entry name" value="MIF4G"/>
    <property type="match status" value="1"/>
</dbReference>
<feature type="compositionally biased region" description="Polar residues" evidence="8">
    <location>
        <begin position="323"/>
        <end position="338"/>
    </location>
</feature>
<evidence type="ECO:0000313" key="10">
    <source>
        <dbReference type="EMBL" id="KAK3340076.1"/>
    </source>
</evidence>
<dbReference type="GO" id="GO:0016281">
    <property type="term" value="C:eukaryotic translation initiation factor 4F complex"/>
    <property type="evidence" value="ECO:0007669"/>
    <property type="project" value="TreeGrafter"/>
</dbReference>
<evidence type="ECO:0000256" key="2">
    <source>
        <dbReference type="ARBA" id="ARBA00005775"/>
    </source>
</evidence>
<evidence type="ECO:0000256" key="4">
    <source>
        <dbReference type="ARBA" id="ARBA00022540"/>
    </source>
</evidence>
<dbReference type="InterPro" id="IPR003890">
    <property type="entry name" value="MIF4G-like_typ-3"/>
</dbReference>
<comment type="caution">
    <text evidence="10">The sequence shown here is derived from an EMBL/GenBank/DDBJ whole genome shotgun (WGS) entry which is preliminary data.</text>
</comment>
<accession>A0AAE0JAH1</accession>
<feature type="compositionally biased region" description="Basic and acidic residues" evidence="8">
    <location>
        <begin position="791"/>
        <end position="856"/>
    </location>
</feature>
<name>A0AAE0JAH1_9PEZI</name>
<proteinExistence type="inferred from homology"/>
<dbReference type="Gene3D" id="1.20.970.30">
    <property type="entry name" value="eIF4G, eIF4E-binding domain"/>
    <property type="match status" value="1"/>
</dbReference>
<feature type="compositionally biased region" description="Low complexity" evidence="8">
    <location>
        <begin position="524"/>
        <end position="538"/>
    </location>
</feature>
<feature type="compositionally biased region" description="Gly residues" evidence="8">
    <location>
        <begin position="996"/>
        <end position="1009"/>
    </location>
</feature>
<feature type="compositionally biased region" description="Polar residues" evidence="8">
    <location>
        <begin position="1440"/>
        <end position="1449"/>
    </location>
</feature>
<feature type="compositionally biased region" description="Basic residues" evidence="8">
    <location>
        <begin position="378"/>
        <end position="387"/>
    </location>
</feature>
<evidence type="ECO:0000256" key="7">
    <source>
        <dbReference type="ARBA" id="ARBA00022917"/>
    </source>
</evidence>
<keyword evidence="11" id="KW-1185">Reference proteome</keyword>
<comment type="subcellular location">
    <subcellularLocation>
        <location evidence="1">Cytoplasm</location>
    </subcellularLocation>
</comment>
<evidence type="ECO:0000256" key="6">
    <source>
        <dbReference type="ARBA" id="ARBA00022884"/>
    </source>
</evidence>
<keyword evidence="3" id="KW-0963">Cytoplasm</keyword>
<evidence type="ECO:0000313" key="11">
    <source>
        <dbReference type="Proteomes" id="UP001278500"/>
    </source>
</evidence>
<gene>
    <name evidence="10" type="ORF">B0H65DRAFT_430874</name>
</gene>
<dbReference type="EMBL" id="JAUEPP010000006">
    <property type="protein sequence ID" value="KAK3340076.1"/>
    <property type="molecule type" value="Genomic_DNA"/>
</dbReference>
<dbReference type="SUPFAM" id="SSF48371">
    <property type="entry name" value="ARM repeat"/>
    <property type="match status" value="1"/>
</dbReference>
<dbReference type="PANTHER" id="PTHR23253">
    <property type="entry name" value="EUKARYOTIC TRANSLATION INITIATION FACTOR 4 GAMMA"/>
    <property type="match status" value="1"/>
</dbReference>
<dbReference type="GO" id="GO:0003729">
    <property type="term" value="F:mRNA binding"/>
    <property type="evidence" value="ECO:0007669"/>
    <property type="project" value="TreeGrafter"/>
</dbReference>
<feature type="compositionally biased region" description="Basic and acidic residues" evidence="8">
    <location>
        <begin position="616"/>
        <end position="735"/>
    </location>
</feature>
<dbReference type="GO" id="GO:0010494">
    <property type="term" value="C:cytoplasmic stress granule"/>
    <property type="evidence" value="ECO:0007669"/>
    <property type="project" value="UniProtKB-ARBA"/>
</dbReference>
<dbReference type="Proteomes" id="UP001278500">
    <property type="component" value="Unassembled WGS sequence"/>
</dbReference>
<feature type="compositionally biased region" description="Polar residues" evidence="8">
    <location>
        <begin position="301"/>
        <end position="312"/>
    </location>
</feature>
<feature type="compositionally biased region" description="Polar residues" evidence="8">
    <location>
        <begin position="500"/>
        <end position="518"/>
    </location>
</feature>
<dbReference type="GeneID" id="87862062"/>
<feature type="compositionally biased region" description="Gly residues" evidence="8">
    <location>
        <begin position="228"/>
        <end position="238"/>
    </location>
</feature>
<evidence type="ECO:0000256" key="5">
    <source>
        <dbReference type="ARBA" id="ARBA00022553"/>
    </source>
</evidence>
<feature type="compositionally biased region" description="Basic and acidic residues" evidence="8">
    <location>
        <begin position="762"/>
        <end position="778"/>
    </location>
</feature>
<feature type="region of interest" description="Disordered" evidence="8">
    <location>
        <begin position="1053"/>
        <end position="1097"/>
    </location>
</feature>
<feature type="compositionally biased region" description="Low complexity" evidence="8">
    <location>
        <begin position="1"/>
        <end position="30"/>
    </location>
</feature>
<dbReference type="Pfam" id="PF12152">
    <property type="entry name" value="eIF_4G1"/>
    <property type="match status" value="1"/>
</dbReference>
<keyword evidence="4" id="KW-0396">Initiation factor</keyword>
<feature type="compositionally biased region" description="Polar residues" evidence="8">
    <location>
        <begin position="1509"/>
        <end position="1522"/>
    </location>
</feature>
<feature type="region of interest" description="Disordered" evidence="8">
    <location>
        <begin position="1418"/>
        <end position="1562"/>
    </location>
</feature>
<evidence type="ECO:0000256" key="3">
    <source>
        <dbReference type="ARBA" id="ARBA00022490"/>
    </source>
</evidence>
<dbReference type="InterPro" id="IPR022745">
    <property type="entry name" value="eIF4G1_eIF4E-bd"/>
</dbReference>
<feature type="compositionally biased region" description="Polar residues" evidence="8">
    <location>
        <begin position="279"/>
        <end position="288"/>
    </location>
</feature>
<feature type="region of interest" description="Disordered" evidence="8">
    <location>
        <begin position="977"/>
        <end position="1025"/>
    </location>
</feature>
<sequence>MTSSASQQNQNPAQSTSAPAATSYASAAGAKKPTSTPLIATGSQPPVVVGSSAQNGKPQAAPVNGRPNITPAVPIARGSSGLNGASADHSRKSSVTINAAPPSINANGGPVGGAKAIQFGFDESPAITHSTPHAAGSVPIPIPGSNARVPSPAASPSPIPQVPQQSGGQRAPSNISAPMTFGSFPGDNDRHMKQHSVSHSNGPVHTRRDSQASAHGETVGHMASHRGGYQGQGRGRGGYNNSYNNPNMGFPPTRSYNGPQHNAGRGGMNNFQGRGGMQQYPNSPQPHRSSPAPAHAVPTHGTPTMASASLAPTQPPFYPGMNMYQQQVKPPSFSNDYSSFKPVNKKNKGTRRDSDSIHPRHPNSSQQKSSTSDDSTQKPRRQSKRWASKADGYQEVNGGPPLPEYSNAPPARYDFVPLRSVPMFSPPSLGIDLSPEGGQFENLLTKQKQVPGYPAPMDYRGPVFNPYSQPMPYMGQPVPHFQPAFPPTFVPQGQPVAQPMSRNASQVSDRPASSTGQVQAPVVAQSTPTQRPAQAAPAIVSSNFARPKKSAGITIKDPNGNPLDLSAIKGPASPAPSIQQQSKTPPVVASTPTPPPAKPTAPSHGRTESTTGKTAEQLRDEFKNAVQKAKTEAPVDNKANEEEAAKAAAEKAAADKAAAEKEAADKAAAEKEAADKEAAEKEAAEKAAAEKAAAEKAAAEEKAKEEERVAAEKKAAEEAKAKEEAEAEAKAKADADAAAAAAKKPEAKEESEIDYNNLDFAKLTDKELNNIDHSKLSDEQMDAYFNELEERDARREKEQAEISKKKAAEAEEAKKKAEAERLANAAENDRKLREQEREMERIEEERERKRKERDSGQGESVADLLTKEADDKKEADAATKALGKNKPAALNLAPLNTKSVEAPQPSAALQSLRSARLLPGVQYDIYPAGIASPNPALNQAVSKKGKMFKYDANFLLQFQNVFTEQPSPEFHQQVKSLIGDSDGGRSASARTPGAGSQRGRGGASGGGFPAMGQFSGKPALPPGTTSAERFAMSQQAGGMGSLGRPGAMGTMAFGRQGTFPGNLSRTPSSTATPDSPRQNSRRKPREGYSKNEAQAAKNMPLTAGMELKPITVSATGWKPMSIGAKKAEAPTPGHLDPETVQRKVKAALNKMTPEKFDKISDQILEIAHQSKNEQDGRTLRQVIQLTFEKATDEAHWASMYAKFCKRMLETMSPEIRDENIMDKQGNVVSGGALFRKYLLNRCQEEFERGWKVDLPKPKEGEEGDKKASEAVLMSDEYYIAAAAKRRGLGLVQFIGELFKLGMLTERIMHECVRKLLEFTGIPDEAEIESLTKLLRTVGGNLDSTEKGRPLMEVYFGRIQQIMDLPDLPSRLRFMLMDIVDLRRARWVSKEANKGPKTLEEVRAEAEAAAAAKAVENARTGQRGLGGRAASGRGDARGLPYNQSMTNNQVELGDLRRLKGNTSRSGSQGMSFGPPTSMFNSRSNSGRRQVGGPGGAFGRGGDDSGGSSRTASMRGNDSVSHANAFSLLADAGDHPGSPPSASASPALSKVTPDTTNNDEKKDE</sequence>
<dbReference type="PANTHER" id="PTHR23253:SF9">
    <property type="entry name" value="EUKARYOTIC TRANSLATION INITIATION FACTOR 4 GAMMA 2"/>
    <property type="match status" value="1"/>
</dbReference>
<feature type="region of interest" description="Disordered" evidence="8">
    <location>
        <begin position="494"/>
        <end position="886"/>
    </location>
</feature>
<feature type="compositionally biased region" description="Low complexity" evidence="8">
    <location>
        <begin position="582"/>
        <end position="591"/>
    </location>
</feature>
<evidence type="ECO:0000256" key="8">
    <source>
        <dbReference type="SAM" id="MobiDB-lite"/>
    </source>
</evidence>
<dbReference type="RefSeq" id="XP_062679018.1">
    <property type="nucleotide sequence ID" value="XM_062824908.1"/>
</dbReference>
<dbReference type="SUPFAM" id="SSF101489">
    <property type="entry name" value="Eukaryotic initiation factor 4f subunit eIF4g, eIF4e-binding domain"/>
    <property type="match status" value="1"/>
</dbReference>
<feature type="compositionally biased region" description="Polar residues" evidence="8">
    <location>
        <begin position="33"/>
        <end position="44"/>
    </location>
</feature>
<dbReference type="SMART" id="SM00543">
    <property type="entry name" value="MIF4G"/>
    <property type="match status" value="1"/>
</dbReference>
<keyword evidence="6" id="KW-0694">RNA-binding</keyword>
<protein>
    <recommendedName>
        <fullName evidence="9">MIF4G domain-containing protein</fullName>
    </recommendedName>
</protein>
<reference evidence="10" key="1">
    <citation type="journal article" date="2023" name="Mol. Phylogenet. Evol.">
        <title>Genome-scale phylogeny and comparative genomics of the fungal order Sordariales.</title>
        <authorList>
            <person name="Hensen N."/>
            <person name="Bonometti L."/>
            <person name="Westerberg I."/>
            <person name="Brannstrom I.O."/>
            <person name="Guillou S."/>
            <person name="Cros-Aarteil S."/>
            <person name="Calhoun S."/>
            <person name="Haridas S."/>
            <person name="Kuo A."/>
            <person name="Mondo S."/>
            <person name="Pangilinan J."/>
            <person name="Riley R."/>
            <person name="LaButti K."/>
            <person name="Andreopoulos B."/>
            <person name="Lipzen A."/>
            <person name="Chen C."/>
            <person name="Yan M."/>
            <person name="Daum C."/>
            <person name="Ng V."/>
            <person name="Clum A."/>
            <person name="Steindorff A."/>
            <person name="Ohm R.A."/>
            <person name="Martin F."/>
            <person name="Silar P."/>
            <person name="Natvig D.O."/>
            <person name="Lalanne C."/>
            <person name="Gautier V."/>
            <person name="Ament-Velasquez S.L."/>
            <person name="Kruys A."/>
            <person name="Hutchinson M.I."/>
            <person name="Powell A.J."/>
            <person name="Barry K."/>
            <person name="Miller A.N."/>
            <person name="Grigoriev I.V."/>
            <person name="Debuchy R."/>
            <person name="Gladieux P."/>
            <person name="Hiltunen Thoren M."/>
            <person name="Johannesson H."/>
        </authorList>
    </citation>
    <scope>NUCLEOTIDE SEQUENCE</scope>
    <source>
        <strain evidence="10">CBS 560.94</strain>
    </source>
</reference>
<feature type="region of interest" description="Disordered" evidence="8">
    <location>
        <begin position="1"/>
        <end position="109"/>
    </location>
</feature>
<feature type="domain" description="MIF4G" evidence="9">
    <location>
        <begin position="1141"/>
        <end position="1385"/>
    </location>
</feature>
<feature type="compositionally biased region" description="Polar residues" evidence="8">
    <location>
        <begin position="1459"/>
        <end position="1469"/>
    </location>
</feature>
<dbReference type="InterPro" id="IPR016024">
    <property type="entry name" value="ARM-type_fold"/>
</dbReference>
<feature type="compositionally biased region" description="Gly residues" evidence="8">
    <location>
        <begin position="1488"/>
        <end position="1498"/>
    </location>
</feature>
<feature type="compositionally biased region" description="Low complexity" evidence="8">
    <location>
        <begin position="364"/>
        <end position="374"/>
    </location>
</feature>
<reference evidence="10" key="2">
    <citation type="submission" date="2023-06" db="EMBL/GenBank/DDBJ databases">
        <authorList>
            <consortium name="Lawrence Berkeley National Laboratory"/>
            <person name="Haridas S."/>
            <person name="Hensen N."/>
            <person name="Bonometti L."/>
            <person name="Westerberg I."/>
            <person name="Brannstrom I.O."/>
            <person name="Guillou S."/>
            <person name="Cros-Aarteil S."/>
            <person name="Calhoun S."/>
            <person name="Kuo A."/>
            <person name="Mondo S."/>
            <person name="Pangilinan J."/>
            <person name="Riley R."/>
            <person name="Labutti K."/>
            <person name="Andreopoulos B."/>
            <person name="Lipzen A."/>
            <person name="Chen C."/>
            <person name="Yanf M."/>
            <person name="Daum C."/>
            <person name="Ng V."/>
            <person name="Clum A."/>
            <person name="Steindorff A."/>
            <person name="Ohm R."/>
            <person name="Martin F."/>
            <person name="Silar P."/>
            <person name="Natvig D."/>
            <person name="Lalanne C."/>
            <person name="Gautier V."/>
            <person name="Ament-Velasquez S.L."/>
            <person name="Kruys A."/>
            <person name="Hutchinson M.I."/>
            <person name="Powell A.J."/>
            <person name="Barry K."/>
            <person name="Miller A.N."/>
            <person name="Grigoriev I.V."/>
            <person name="Debuchy R."/>
            <person name="Gladieux P."/>
            <person name="Thoren M.H."/>
            <person name="Johannesson H."/>
        </authorList>
    </citation>
    <scope>NUCLEOTIDE SEQUENCE</scope>
    <source>
        <strain evidence="10">CBS 560.94</strain>
    </source>
</reference>